<organism evidence="4">
    <name type="scientific">Serpula lacrymans var. lacrymans (strain S7.3)</name>
    <name type="common">Dry rot fungus</name>
    <dbReference type="NCBI Taxonomy" id="936435"/>
    <lineage>
        <taxon>Eukaryota</taxon>
        <taxon>Fungi</taxon>
        <taxon>Dikarya</taxon>
        <taxon>Basidiomycota</taxon>
        <taxon>Agaricomycotina</taxon>
        <taxon>Agaricomycetes</taxon>
        <taxon>Agaricomycetidae</taxon>
        <taxon>Boletales</taxon>
        <taxon>Coniophorineae</taxon>
        <taxon>Serpulaceae</taxon>
        <taxon>Serpula</taxon>
    </lineage>
</organism>
<dbReference type="GO" id="GO:0005737">
    <property type="term" value="C:cytoplasm"/>
    <property type="evidence" value="ECO:0007669"/>
    <property type="project" value="TreeGrafter"/>
</dbReference>
<feature type="compositionally biased region" description="Low complexity" evidence="1">
    <location>
        <begin position="299"/>
        <end position="314"/>
    </location>
</feature>
<dbReference type="Pfam" id="PF00621">
    <property type="entry name" value="RhoGEF"/>
    <property type="match status" value="1"/>
</dbReference>
<feature type="domain" description="DH" evidence="2">
    <location>
        <begin position="214"/>
        <end position="612"/>
    </location>
</feature>
<evidence type="ECO:0000256" key="1">
    <source>
        <dbReference type="SAM" id="MobiDB-lite"/>
    </source>
</evidence>
<dbReference type="SUPFAM" id="SSF50729">
    <property type="entry name" value="PH domain-like"/>
    <property type="match status" value="1"/>
</dbReference>
<dbReference type="InterPro" id="IPR035899">
    <property type="entry name" value="DBL_dom_sf"/>
</dbReference>
<dbReference type="InParanoid" id="F8QF65"/>
<feature type="region of interest" description="Disordered" evidence="1">
    <location>
        <begin position="515"/>
        <end position="534"/>
    </location>
</feature>
<dbReference type="OrthoDB" id="1716625at2759"/>
<feature type="region of interest" description="Disordered" evidence="1">
    <location>
        <begin position="153"/>
        <end position="200"/>
    </location>
</feature>
<feature type="compositionally biased region" description="Low complexity" evidence="1">
    <location>
        <begin position="121"/>
        <end position="138"/>
    </location>
</feature>
<gene>
    <name evidence="3" type="ORF">SERLA73DRAFT_172380</name>
</gene>
<feature type="compositionally biased region" description="Polar residues" evidence="1">
    <location>
        <begin position="493"/>
        <end position="502"/>
    </location>
</feature>
<name>F8QF65_SERL3</name>
<dbReference type="STRING" id="936435.F8QF65"/>
<evidence type="ECO:0000313" key="4">
    <source>
        <dbReference type="Proteomes" id="UP000008063"/>
    </source>
</evidence>
<dbReference type="InterPro" id="IPR011993">
    <property type="entry name" value="PH-like_dom_sf"/>
</dbReference>
<proteinExistence type="predicted"/>
<evidence type="ECO:0000259" key="2">
    <source>
        <dbReference type="PROSITE" id="PS50010"/>
    </source>
</evidence>
<dbReference type="Proteomes" id="UP000008063">
    <property type="component" value="Unassembled WGS sequence"/>
</dbReference>
<dbReference type="Gene3D" id="1.20.900.10">
    <property type="entry name" value="Dbl homology (DH) domain"/>
    <property type="match status" value="1"/>
</dbReference>
<protein>
    <recommendedName>
        <fullName evidence="2">DH domain-containing protein</fullName>
    </recommendedName>
</protein>
<dbReference type="PANTHER" id="PTHR45818">
    <property type="entry name" value="PROTEIN VAV"/>
    <property type="match status" value="1"/>
</dbReference>
<dbReference type="PROSITE" id="PS50010">
    <property type="entry name" value="DH_2"/>
    <property type="match status" value="1"/>
</dbReference>
<dbReference type="InterPro" id="IPR000219">
    <property type="entry name" value="DH_dom"/>
</dbReference>
<reference evidence="4" key="1">
    <citation type="journal article" date="2011" name="Science">
        <title>The plant cell wall-decomposing machinery underlies the functional diversity of forest fungi.</title>
        <authorList>
            <person name="Eastwood D.C."/>
            <person name="Floudas D."/>
            <person name="Binder M."/>
            <person name="Majcherczyk A."/>
            <person name="Schneider P."/>
            <person name="Aerts A."/>
            <person name="Asiegbu F.O."/>
            <person name="Baker S.E."/>
            <person name="Barry K."/>
            <person name="Bendiksby M."/>
            <person name="Blumentritt M."/>
            <person name="Coutinho P.M."/>
            <person name="Cullen D."/>
            <person name="de Vries R.P."/>
            <person name="Gathman A."/>
            <person name="Goodell B."/>
            <person name="Henrissat B."/>
            <person name="Ihrmark K."/>
            <person name="Kauserud H."/>
            <person name="Kohler A."/>
            <person name="LaButti K."/>
            <person name="Lapidus A."/>
            <person name="Lavin J.L."/>
            <person name="Lee Y.-H."/>
            <person name="Lindquist E."/>
            <person name="Lilly W."/>
            <person name="Lucas S."/>
            <person name="Morin E."/>
            <person name="Murat C."/>
            <person name="Oguiza J.A."/>
            <person name="Park J."/>
            <person name="Pisabarro A.G."/>
            <person name="Riley R."/>
            <person name="Rosling A."/>
            <person name="Salamov A."/>
            <person name="Schmidt O."/>
            <person name="Schmutz J."/>
            <person name="Skrede I."/>
            <person name="Stenlid J."/>
            <person name="Wiebenga A."/>
            <person name="Xie X."/>
            <person name="Kuees U."/>
            <person name="Hibbett D.S."/>
            <person name="Hoffmeister D."/>
            <person name="Hoegberg N."/>
            <person name="Martin F."/>
            <person name="Grigoriev I.V."/>
            <person name="Watkinson S.C."/>
        </authorList>
    </citation>
    <scope>NUCLEOTIDE SEQUENCE [LARGE SCALE GENOMIC DNA]</scope>
    <source>
        <strain evidence="4">strain S7.3</strain>
    </source>
</reference>
<evidence type="ECO:0000313" key="3">
    <source>
        <dbReference type="EMBL" id="EGN93024.1"/>
    </source>
</evidence>
<dbReference type="EMBL" id="GL945495">
    <property type="protein sequence ID" value="EGN93024.1"/>
    <property type="molecule type" value="Genomic_DNA"/>
</dbReference>
<feature type="region of interest" description="Disordered" evidence="1">
    <location>
        <begin position="823"/>
        <end position="853"/>
    </location>
</feature>
<dbReference type="PANTHER" id="PTHR45818:SF3">
    <property type="entry name" value="PROTEIN VAV"/>
    <property type="match status" value="1"/>
</dbReference>
<sequence>MDGCSSSVHPPSFVQTAPASNGQLSPSLRRSLRERRSYKPNPESSLSARVFAPLTPIIASPISTPATSISPNTFCLNSDTEEEQDHQSSKRGSVRSPTSILTPTWTSTPPTPPPKFVHRTSSSISNRPSSSLTPSISSPASCWHDPLCNGEKAKRRASLPPMSLSKPLPPTPPPPPPSISKSPRAYHSPRSLSATTSISSVGQQSIIGKKDFARKYHALMELLTTETGYLIDLRILVTVYLRLLPVLTNRPITSPSHFSTSSNLTLSHFSRSPSSSFAMTALNPSPRANSSSHVAELNQSVSSGPSGGQVTPPGASFLAREKDKNASRYLFSSRDLDLVTRNAEDLLNFHEKFVRELQATVAPLGFSTTYDAYQSSSEASGQQADLDIPSFRNLNAAIEAICKQFAAQASQFNLYQSFCSGHPEVFDLFRKVQQEHPSEWDFFEQRCATMATSLRLHASDQAHAEVVAKGRHEGHGKSSISSTATQKMRRHSLSSLEIPTRPQVLQQAKSNYNLKAPAPSASETGHHESNQRDKGTRLAFMDYLIKPVQRICKYPLLLDSLQTNNKTGEKGGSQAQGSEPVANATPSDSTVELSVQAALQAMRLVASSVDEARRCQDLAVKSSLIVTRISQFLSQSTTSYTRPSAQLTQAFLSSLGPCRLAGSLDVIHYHSQNSGSNGTVKAKYLGSFLYPGGYLILVKVTKGRLYEPKHWFSLAGFDLVDVEKDQDLLPNWFRLSSKGHLLELAASCRREKEIWMAAIHHALSMPRSWTDEPVSSLQADGKCDFVASMLEDAPFEIINALPTIQSIPELDIDIDSLILDDKAPPPAVRADNNQPKRPESLPPPTTVMPSRRSSTASVKGYFSPLSESDVVHLVRSTAPAREQVDRGLLDVFSQNCLSARFYAHSHEEELFQAQKISRSFSRSNSGLGMAGAMSVAAKNRLTKRESVLVPRRKSFVDGYGVLTDSEPHVKRLGIFYQNRPLPSRSVRLSPDLLWDLMSKARQSFLRRFLHPLPSLTTLASSRIFSWFAKMNSYPSGVDPWWRMYGVFFNRAHLHQRFHCHGHLPKLTMNDAVVDR</sequence>
<feature type="compositionally biased region" description="Low complexity" evidence="1">
    <location>
        <begin position="96"/>
        <end position="108"/>
    </location>
</feature>
<dbReference type="AlphaFoldDB" id="F8QF65"/>
<feature type="region of interest" description="Disordered" evidence="1">
    <location>
        <begin position="1"/>
        <end position="138"/>
    </location>
</feature>
<feature type="region of interest" description="Disordered" evidence="1">
    <location>
        <begin position="285"/>
        <end position="316"/>
    </location>
</feature>
<dbReference type="OMA" id="QTFCAGH"/>
<feature type="compositionally biased region" description="Polar residues" evidence="1">
    <location>
        <begin position="1"/>
        <end position="23"/>
    </location>
</feature>
<feature type="region of interest" description="Disordered" evidence="1">
    <location>
        <begin position="467"/>
        <end position="502"/>
    </location>
</feature>
<feature type="compositionally biased region" description="Low complexity" evidence="1">
    <location>
        <begin position="55"/>
        <end position="73"/>
    </location>
</feature>
<accession>F8QF65</accession>
<keyword evidence="4" id="KW-1185">Reference proteome</keyword>
<feature type="compositionally biased region" description="Pro residues" evidence="1">
    <location>
        <begin position="167"/>
        <end position="178"/>
    </location>
</feature>
<feature type="region of interest" description="Disordered" evidence="1">
    <location>
        <begin position="565"/>
        <end position="589"/>
    </location>
</feature>
<dbReference type="SUPFAM" id="SSF48065">
    <property type="entry name" value="DBL homology domain (DH-domain)"/>
    <property type="match status" value="1"/>
</dbReference>
<feature type="compositionally biased region" description="Basic and acidic residues" evidence="1">
    <location>
        <begin position="524"/>
        <end position="534"/>
    </location>
</feature>
<dbReference type="GO" id="GO:0005085">
    <property type="term" value="F:guanyl-nucleotide exchange factor activity"/>
    <property type="evidence" value="ECO:0007669"/>
    <property type="project" value="InterPro"/>
</dbReference>
<dbReference type="eggNOG" id="ENOG502S1A1">
    <property type="taxonomic scope" value="Eukaryota"/>
</dbReference>
<dbReference type="HOGENOM" id="CLU_003322_0_0_1"/>
<feature type="compositionally biased region" description="Basic and acidic residues" evidence="1">
    <location>
        <begin position="467"/>
        <end position="476"/>
    </location>
</feature>
<dbReference type="Gene3D" id="2.30.29.30">
    <property type="entry name" value="Pleckstrin-homology domain (PH domain)/Phosphotyrosine-binding domain (PTB)"/>
    <property type="match status" value="1"/>
</dbReference>